<dbReference type="RefSeq" id="WP_139099776.1">
    <property type="nucleotide sequence ID" value="NZ_VDFW01000033.1"/>
</dbReference>
<dbReference type="SUPFAM" id="SSF54593">
    <property type="entry name" value="Glyoxalase/Bleomycin resistance protein/Dihydroxybiphenyl dioxygenase"/>
    <property type="match status" value="1"/>
</dbReference>
<feature type="domain" description="VOC" evidence="1">
    <location>
        <begin position="1"/>
        <end position="109"/>
    </location>
</feature>
<evidence type="ECO:0000313" key="2">
    <source>
        <dbReference type="EMBL" id="TNC21540.1"/>
    </source>
</evidence>
<dbReference type="OrthoDB" id="3268799at2"/>
<proteinExistence type="predicted"/>
<sequence length="115" mass="12677">MRVVPIRYTDDVAAMTRFYRALGLEPGPVSRPGAWAELPAESGMLAVHQAPAEDVGRCELAFESTEPLEDVAARLREAGFAPGPVLDENFGHSLRVRDPDGVWVQINLNDRDLYT</sequence>
<keyword evidence="3" id="KW-1185">Reference proteome</keyword>
<dbReference type="Pfam" id="PF00903">
    <property type="entry name" value="Glyoxalase"/>
    <property type="match status" value="1"/>
</dbReference>
<comment type="caution">
    <text evidence="2">The sequence shown here is derived from an EMBL/GenBank/DDBJ whole genome shotgun (WGS) entry which is preliminary data.</text>
</comment>
<evidence type="ECO:0000313" key="3">
    <source>
        <dbReference type="Proteomes" id="UP000305546"/>
    </source>
</evidence>
<accession>A0A5C4LU08</accession>
<dbReference type="PROSITE" id="PS51819">
    <property type="entry name" value="VOC"/>
    <property type="match status" value="1"/>
</dbReference>
<dbReference type="AlphaFoldDB" id="A0A5C4LU08"/>
<dbReference type="EMBL" id="VDFW01000033">
    <property type="protein sequence ID" value="TNC21540.1"/>
    <property type="molecule type" value="Genomic_DNA"/>
</dbReference>
<gene>
    <name evidence="2" type="ORF">FG385_27895</name>
</gene>
<dbReference type="Proteomes" id="UP000305546">
    <property type="component" value="Unassembled WGS sequence"/>
</dbReference>
<evidence type="ECO:0000259" key="1">
    <source>
        <dbReference type="PROSITE" id="PS51819"/>
    </source>
</evidence>
<protein>
    <submittedName>
        <fullName evidence="2">VOC family protein</fullName>
    </submittedName>
</protein>
<name>A0A5C4LU08_9PSEU</name>
<organism evidence="2 3">
    <name type="scientific">Amycolatopsis alkalitolerans</name>
    <dbReference type="NCBI Taxonomy" id="2547244"/>
    <lineage>
        <taxon>Bacteria</taxon>
        <taxon>Bacillati</taxon>
        <taxon>Actinomycetota</taxon>
        <taxon>Actinomycetes</taxon>
        <taxon>Pseudonocardiales</taxon>
        <taxon>Pseudonocardiaceae</taxon>
        <taxon>Amycolatopsis</taxon>
    </lineage>
</organism>
<dbReference type="InterPro" id="IPR029068">
    <property type="entry name" value="Glyas_Bleomycin-R_OHBP_Dase"/>
</dbReference>
<reference evidence="2 3" key="1">
    <citation type="submission" date="2019-06" db="EMBL/GenBank/DDBJ databases">
        <title>Amycolatopsis alkalitolerans sp. nov., isolated from Gastrodia elata Blume.</title>
        <authorList>
            <person name="Narsing Rao M.P."/>
            <person name="Li W.J."/>
        </authorList>
    </citation>
    <scope>NUCLEOTIDE SEQUENCE [LARGE SCALE GENOMIC DNA]</scope>
    <source>
        <strain evidence="2 3">SYSUP0005</strain>
    </source>
</reference>
<dbReference type="Gene3D" id="3.10.180.10">
    <property type="entry name" value="2,3-Dihydroxybiphenyl 1,2-Dioxygenase, domain 1"/>
    <property type="match status" value="1"/>
</dbReference>
<dbReference type="InterPro" id="IPR004360">
    <property type="entry name" value="Glyas_Fos-R_dOase_dom"/>
</dbReference>
<dbReference type="InterPro" id="IPR037523">
    <property type="entry name" value="VOC_core"/>
</dbReference>